<gene>
    <name evidence="2" type="ORF">DICVIV_02628</name>
</gene>
<reference evidence="2 3" key="1">
    <citation type="submission" date="2013-11" db="EMBL/GenBank/DDBJ databases">
        <title>Draft genome of the bovine lungworm Dictyocaulus viviparus.</title>
        <authorList>
            <person name="Mitreva M."/>
        </authorList>
    </citation>
    <scope>NUCLEOTIDE SEQUENCE [LARGE SCALE GENOMIC DNA]</scope>
    <source>
        <strain evidence="2 3">HannoverDv2000</strain>
    </source>
</reference>
<evidence type="ECO:0000256" key="1">
    <source>
        <dbReference type="SAM" id="MobiDB-lite"/>
    </source>
</evidence>
<feature type="compositionally biased region" description="Basic residues" evidence="1">
    <location>
        <begin position="15"/>
        <end position="24"/>
    </location>
</feature>
<accession>A0A0D8Y2R4</accession>
<feature type="compositionally biased region" description="Basic and acidic residues" evidence="1">
    <location>
        <begin position="25"/>
        <end position="40"/>
    </location>
</feature>
<feature type="compositionally biased region" description="Low complexity" evidence="1">
    <location>
        <begin position="55"/>
        <end position="68"/>
    </location>
</feature>
<dbReference type="EMBL" id="KN716189">
    <property type="protein sequence ID" value="KJH51168.1"/>
    <property type="molecule type" value="Genomic_DNA"/>
</dbReference>
<dbReference type="OrthoDB" id="5856990at2759"/>
<sequence length="234" mass="26655">MCILKCFRYLTFKKNKKKSSKKLKEKNASQERTKSDDKKSHFSITTSVFKSKSGNKSFTSTNSLNNSKTNEKPPRYRVLADVLREMSAKEKSPQKKGEKDNSQSRSIYNTFVTEHFENAQITSHIPYKPLDLAAAFKQTEDTNTVPRSTEEMRGNTLYKVLDDFPNMILPPLRNIDRTLPYLRELNVQPTPTTSPQIRALTPRRTRAFKFSLAATQQGTPVEKSAKGRGLISVS</sequence>
<dbReference type="Proteomes" id="UP000053766">
    <property type="component" value="Unassembled WGS sequence"/>
</dbReference>
<organism evidence="2 3">
    <name type="scientific">Dictyocaulus viviparus</name>
    <name type="common">Bovine lungworm</name>
    <dbReference type="NCBI Taxonomy" id="29172"/>
    <lineage>
        <taxon>Eukaryota</taxon>
        <taxon>Metazoa</taxon>
        <taxon>Ecdysozoa</taxon>
        <taxon>Nematoda</taxon>
        <taxon>Chromadorea</taxon>
        <taxon>Rhabditida</taxon>
        <taxon>Rhabditina</taxon>
        <taxon>Rhabditomorpha</taxon>
        <taxon>Strongyloidea</taxon>
        <taxon>Metastrongylidae</taxon>
        <taxon>Dictyocaulus</taxon>
    </lineage>
</organism>
<evidence type="ECO:0000313" key="2">
    <source>
        <dbReference type="EMBL" id="KJH51168.1"/>
    </source>
</evidence>
<protein>
    <submittedName>
        <fullName evidence="2">Uncharacterized protein</fullName>
    </submittedName>
</protein>
<keyword evidence="3" id="KW-1185">Reference proteome</keyword>
<reference evidence="3" key="2">
    <citation type="journal article" date="2016" name="Sci. Rep.">
        <title>Dictyocaulus viviparus genome, variome and transcriptome elucidate lungworm biology and support future intervention.</title>
        <authorList>
            <person name="McNulty S.N."/>
            <person name="Strube C."/>
            <person name="Rosa B.A."/>
            <person name="Martin J.C."/>
            <person name="Tyagi R."/>
            <person name="Choi Y.J."/>
            <person name="Wang Q."/>
            <person name="Hallsworth Pepin K."/>
            <person name="Zhang X."/>
            <person name="Ozersky P."/>
            <person name="Wilson R.K."/>
            <person name="Sternberg P.W."/>
            <person name="Gasser R.B."/>
            <person name="Mitreva M."/>
        </authorList>
    </citation>
    <scope>NUCLEOTIDE SEQUENCE [LARGE SCALE GENOMIC DNA]</scope>
    <source>
        <strain evidence="3">HannoverDv2000</strain>
    </source>
</reference>
<proteinExistence type="predicted"/>
<name>A0A0D8Y2R4_DICVI</name>
<feature type="region of interest" description="Disordered" evidence="1">
    <location>
        <begin position="86"/>
        <end position="105"/>
    </location>
</feature>
<feature type="compositionally biased region" description="Polar residues" evidence="1">
    <location>
        <begin position="42"/>
        <end position="54"/>
    </location>
</feature>
<evidence type="ECO:0000313" key="3">
    <source>
        <dbReference type="Proteomes" id="UP000053766"/>
    </source>
</evidence>
<dbReference type="AlphaFoldDB" id="A0A0D8Y2R4"/>
<feature type="compositionally biased region" description="Basic and acidic residues" evidence="1">
    <location>
        <begin position="86"/>
        <end position="102"/>
    </location>
</feature>
<feature type="region of interest" description="Disordered" evidence="1">
    <location>
        <begin position="15"/>
        <end position="76"/>
    </location>
</feature>